<dbReference type="AlphaFoldDB" id="A0A432VUB5"/>
<comment type="caution">
    <text evidence="2">The sequence shown here is derived from an EMBL/GenBank/DDBJ whole genome shotgun (WGS) entry which is preliminary data.</text>
</comment>
<evidence type="ECO:0000313" key="2">
    <source>
        <dbReference type="EMBL" id="RUO20067.1"/>
    </source>
</evidence>
<protein>
    <submittedName>
        <fullName evidence="2">Glucose dehydrogenase</fullName>
    </submittedName>
</protein>
<dbReference type="PANTHER" id="PTHR19328">
    <property type="entry name" value="HEDGEHOG-INTERACTING PROTEIN"/>
    <property type="match status" value="1"/>
</dbReference>
<keyword evidence="3" id="KW-1185">Reference proteome</keyword>
<dbReference type="PANTHER" id="PTHR19328:SF75">
    <property type="entry name" value="ALDOSE SUGAR DEHYDROGENASE YLII"/>
    <property type="match status" value="1"/>
</dbReference>
<dbReference type="OrthoDB" id="9770043at2"/>
<evidence type="ECO:0000259" key="1">
    <source>
        <dbReference type="Pfam" id="PF07995"/>
    </source>
</evidence>
<evidence type="ECO:0000313" key="3">
    <source>
        <dbReference type="Proteomes" id="UP000288395"/>
    </source>
</evidence>
<dbReference type="Pfam" id="PF07995">
    <property type="entry name" value="GSDH"/>
    <property type="match status" value="1"/>
</dbReference>
<proteinExistence type="predicted"/>
<dbReference type="InterPro" id="IPR011041">
    <property type="entry name" value="Quinoprot_gluc/sorb_DH_b-prop"/>
</dbReference>
<dbReference type="SUPFAM" id="SSF50952">
    <property type="entry name" value="Soluble quinoprotein glucose dehydrogenase"/>
    <property type="match status" value="1"/>
</dbReference>
<organism evidence="2 3">
    <name type="scientific">Aliidiomarina iranensis</name>
    <dbReference type="NCBI Taxonomy" id="1434071"/>
    <lineage>
        <taxon>Bacteria</taxon>
        <taxon>Pseudomonadati</taxon>
        <taxon>Pseudomonadota</taxon>
        <taxon>Gammaproteobacteria</taxon>
        <taxon>Alteromonadales</taxon>
        <taxon>Idiomarinaceae</taxon>
        <taxon>Aliidiomarina</taxon>
    </lineage>
</organism>
<sequence length="393" mass="43153">MFCASSLPIFAHANEEPEQSTPVNSSYVYETLNAELAFPWSLAFLTDNTMLVTERGGTIRHLASDGSEISQFTPPLDDLWVSGQAGLFEIALSPEFTRNGLVFLSYACGTANANNTCLARLNWDGEHLVDGQLIFRAEPEKRGSAHYGGRIAFMPDNTLLLTLGDGFDYREDAQRVSNHIGSVVRLEQDGSIPNDNPMLANSAAESAIFTYGHRNVQGIAWHPEEQRMFISEHGPRGGDEINRLRSGANYGWPLITEGLDYTGALISPYKQLPGLTAAEFSWTPSIAPSGLAIYYGDMFNEWRGDLLVPALAGKHVARLRLRESLNSVGSLSEFEAQLSGESLQKPLELEEVLFSELEARIRDIRVHPQTGALYLLTDSANGSLIKVTRSTGN</sequence>
<dbReference type="InterPro" id="IPR012938">
    <property type="entry name" value="Glc/Sorbosone_DH"/>
</dbReference>
<dbReference type="EMBL" id="PIPJ01000006">
    <property type="protein sequence ID" value="RUO20067.1"/>
    <property type="molecule type" value="Genomic_DNA"/>
</dbReference>
<dbReference type="Gene3D" id="2.120.10.30">
    <property type="entry name" value="TolB, C-terminal domain"/>
    <property type="match status" value="1"/>
</dbReference>
<feature type="domain" description="Glucose/Sorbosone dehydrogenase" evidence="1">
    <location>
        <begin position="37"/>
        <end position="386"/>
    </location>
</feature>
<name>A0A432VUB5_9GAMM</name>
<gene>
    <name evidence="2" type="ORF">CWE08_08490</name>
</gene>
<accession>A0A432VUB5</accession>
<dbReference type="Proteomes" id="UP000288395">
    <property type="component" value="Unassembled WGS sequence"/>
</dbReference>
<reference evidence="3" key="1">
    <citation type="journal article" date="2018" name="Front. Microbiol.">
        <title>Genome-Based Analysis Reveals the Taxonomy and Diversity of the Family Idiomarinaceae.</title>
        <authorList>
            <person name="Liu Y."/>
            <person name="Lai Q."/>
            <person name="Shao Z."/>
        </authorList>
    </citation>
    <scope>NUCLEOTIDE SEQUENCE [LARGE SCALE GENOMIC DNA]</scope>
    <source>
        <strain evidence="3">GBPy7</strain>
    </source>
</reference>
<dbReference type="InterPro" id="IPR011042">
    <property type="entry name" value="6-blade_b-propeller_TolB-like"/>
</dbReference>